<evidence type="ECO:0000259" key="6">
    <source>
        <dbReference type="Pfam" id="PF02776"/>
    </source>
</evidence>
<dbReference type="PANTHER" id="PTHR42981">
    <property type="entry name" value="PYRUVATE DEHYDROGENASE [UBIQUINONE]"/>
    <property type="match status" value="1"/>
</dbReference>
<evidence type="ECO:0000256" key="2">
    <source>
        <dbReference type="ARBA" id="ARBA00023052"/>
    </source>
</evidence>
<comment type="similarity">
    <text evidence="1 3">Belongs to the TPP enzyme family.</text>
</comment>
<dbReference type="Proteomes" id="UP000321157">
    <property type="component" value="Unassembled WGS sequence"/>
</dbReference>
<dbReference type="SUPFAM" id="SSF52518">
    <property type="entry name" value="Thiamin diphosphate-binding fold (THDP-binding)"/>
    <property type="match status" value="2"/>
</dbReference>
<dbReference type="Pfam" id="PF02776">
    <property type="entry name" value="TPP_enzyme_N"/>
    <property type="match status" value="1"/>
</dbReference>
<dbReference type="InterPro" id="IPR011766">
    <property type="entry name" value="TPP_enzyme_TPP-bd"/>
</dbReference>
<dbReference type="EMBL" id="BJXX01000148">
    <property type="protein sequence ID" value="GEN35700.1"/>
    <property type="molecule type" value="Genomic_DNA"/>
</dbReference>
<dbReference type="InterPro" id="IPR047211">
    <property type="entry name" value="POXB-like"/>
</dbReference>
<dbReference type="InterPro" id="IPR000399">
    <property type="entry name" value="TPP-bd_CS"/>
</dbReference>
<dbReference type="GO" id="GO:0030976">
    <property type="term" value="F:thiamine pyrophosphate binding"/>
    <property type="evidence" value="ECO:0007669"/>
    <property type="project" value="InterPro"/>
</dbReference>
<evidence type="ECO:0000259" key="5">
    <source>
        <dbReference type="Pfam" id="PF02775"/>
    </source>
</evidence>
<sequence>MLPDAFMNTAPNSTGTVAERILGQLHLWGVKRIYGVVGDAIFGLMDAIAKQNKIQFIAVKHESTAAMMASAEAKITGGLGVCTATMGPGLGNLLNGLGDAYKDKAPVLAITGQAPTDKIGTDYKQYVNQQELIKPFARYSTLLAHPNAVIEVLTKAMHMSLVKGAVTHLSVPKDMFTMTTTAMPRSKPLLLKGTYYFEAEGLQQAIDIMNTAQRPMILAGIGARDAAQHVEALAEKWGAGLLVSLGAKGFLPGTSSNLLGGIGQGGNPYAAQVFKQADVVLLVGDTWWPDGYVPENARIIQIDYMQENIGKGIPIELGIVGDSAAIVPLLIEGLQQSGTDPAWGAQWREAKEKWTQQNEQEGTQTSSPIHPARIVRAIENSVQPNAILTLDTGDVTVWMNRNFRPKQQDFLFSGEWRTMGFGLPAALAAKLCMPERQIVAIVGDGGIEMVLADLLTAARYELQITVIVFNNGYLQMERDKMIVSGFKQEGVDITNPDFVKVAEACGWNGYRVDSDAQLEQVLQQALSSRRPALVEVLTAPVVHPETKG</sequence>
<dbReference type="PROSITE" id="PS00187">
    <property type="entry name" value="TPP_ENZYMES"/>
    <property type="match status" value="1"/>
</dbReference>
<accession>A0A511V9V1</accession>
<dbReference type="GO" id="GO:0003824">
    <property type="term" value="F:catalytic activity"/>
    <property type="evidence" value="ECO:0007669"/>
    <property type="project" value="InterPro"/>
</dbReference>
<evidence type="ECO:0000259" key="4">
    <source>
        <dbReference type="Pfam" id="PF00205"/>
    </source>
</evidence>
<keyword evidence="2 3" id="KW-0786">Thiamine pyrophosphate</keyword>
<organism evidence="7 8">
    <name type="scientific">Aneurinibacillus danicus</name>
    <dbReference type="NCBI Taxonomy" id="267746"/>
    <lineage>
        <taxon>Bacteria</taxon>
        <taxon>Bacillati</taxon>
        <taxon>Bacillota</taxon>
        <taxon>Bacilli</taxon>
        <taxon>Bacillales</taxon>
        <taxon>Paenibacillaceae</taxon>
        <taxon>Aneurinibacillus group</taxon>
        <taxon>Aneurinibacillus</taxon>
    </lineage>
</organism>
<keyword evidence="7" id="KW-0670">Pyruvate</keyword>
<feature type="domain" description="Thiamine pyrophosphate enzyme TPP-binding" evidence="5">
    <location>
        <begin position="391"/>
        <end position="536"/>
    </location>
</feature>
<keyword evidence="8" id="KW-1185">Reference proteome</keyword>
<dbReference type="Gene3D" id="3.40.50.970">
    <property type="match status" value="2"/>
</dbReference>
<evidence type="ECO:0000256" key="1">
    <source>
        <dbReference type="ARBA" id="ARBA00007812"/>
    </source>
</evidence>
<evidence type="ECO:0000256" key="3">
    <source>
        <dbReference type="RuleBase" id="RU362132"/>
    </source>
</evidence>
<dbReference type="InterPro" id="IPR029035">
    <property type="entry name" value="DHS-like_NAD/FAD-binding_dom"/>
</dbReference>
<dbReference type="RefSeq" id="WP_246147368.1">
    <property type="nucleotide sequence ID" value="NZ_BJXX01000148.1"/>
</dbReference>
<reference evidence="7 8" key="1">
    <citation type="submission" date="2019-07" db="EMBL/GenBank/DDBJ databases">
        <title>Whole genome shotgun sequence of Aneurinibacillus danicus NBRC 102444.</title>
        <authorList>
            <person name="Hosoyama A."/>
            <person name="Uohara A."/>
            <person name="Ohji S."/>
            <person name="Ichikawa N."/>
        </authorList>
    </citation>
    <scope>NUCLEOTIDE SEQUENCE [LARGE SCALE GENOMIC DNA]</scope>
    <source>
        <strain evidence="7 8">NBRC 102444</strain>
    </source>
</reference>
<feature type="domain" description="Thiamine pyrophosphate enzyme central" evidence="4">
    <location>
        <begin position="202"/>
        <end position="327"/>
    </location>
</feature>
<dbReference type="AlphaFoldDB" id="A0A511V9V1"/>
<dbReference type="GO" id="GO:0000287">
    <property type="term" value="F:magnesium ion binding"/>
    <property type="evidence" value="ECO:0007669"/>
    <property type="project" value="InterPro"/>
</dbReference>
<protein>
    <submittedName>
        <fullName evidence="7">Pyruvate oxidase</fullName>
    </submittedName>
</protein>
<name>A0A511V9V1_9BACL</name>
<dbReference type="PANTHER" id="PTHR42981:SF2">
    <property type="entry name" value="PYRUVATE DEHYDROGENASE [UBIQUINONE]"/>
    <property type="match status" value="1"/>
</dbReference>
<feature type="domain" description="Thiamine pyrophosphate enzyme N-terminal TPP-binding" evidence="6">
    <location>
        <begin position="16"/>
        <end position="131"/>
    </location>
</feature>
<dbReference type="Pfam" id="PF00205">
    <property type="entry name" value="TPP_enzyme_M"/>
    <property type="match status" value="1"/>
</dbReference>
<dbReference type="SUPFAM" id="SSF52467">
    <property type="entry name" value="DHS-like NAD/FAD-binding domain"/>
    <property type="match status" value="1"/>
</dbReference>
<dbReference type="Pfam" id="PF02775">
    <property type="entry name" value="TPP_enzyme_C"/>
    <property type="match status" value="1"/>
</dbReference>
<dbReference type="InterPro" id="IPR012000">
    <property type="entry name" value="Thiamin_PyroP_enz_cen_dom"/>
</dbReference>
<dbReference type="InterPro" id="IPR012001">
    <property type="entry name" value="Thiamin_PyroP_enz_TPP-bd_dom"/>
</dbReference>
<evidence type="ECO:0000313" key="7">
    <source>
        <dbReference type="EMBL" id="GEN35700.1"/>
    </source>
</evidence>
<gene>
    <name evidence="7" type="ORF">ADA01nite_31600</name>
</gene>
<dbReference type="Gene3D" id="3.40.50.1220">
    <property type="entry name" value="TPP-binding domain"/>
    <property type="match status" value="1"/>
</dbReference>
<comment type="caution">
    <text evidence="7">The sequence shown here is derived from an EMBL/GenBank/DDBJ whole genome shotgun (WGS) entry which is preliminary data.</text>
</comment>
<evidence type="ECO:0000313" key="8">
    <source>
        <dbReference type="Proteomes" id="UP000321157"/>
    </source>
</evidence>
<dbReference type="InterPro" id="IPR029061">
    <property type="entry name" value="THDP-binding"/>
</dbReference>
<proteinExistence type="inferred from homology"/>